<dbReference type="SUPFAM" id="SSF103473">
    <property type="entry name" value="MFS general substrate transporter"/>
    <property type="match status" value="1"/>
</dbReference>
<feature type="transmembrane region" description="Helical" evidence="11">
    <location>
        <begin position="586"/>
        <end position="604"/>
    </location>
</feature>
<evidence type="ECO:0000256" key="4">
    <source>
        <dbReference type="ARBA" id="ARBA00022729"/>
    </source>
</evidence>
<dbReference type="CDD" id="cd00067">
    <property type="entry name" value="GAL4"/>
    <property type="match status" value="1"/>
</dbReference>
<dbReference type="Gene3D" id="1.50.10.100">
    <property type="entry name" value="Chondroitin AC/alginate lyase"/>
    <property type="match status" value="1"/>
</dbReference>
<keyword evidence="11" id="KW-0472">Membrane</keyword>
<evidence type="ECO:0000256" key="10">
    <source>
        <dbReference type="SAM" id="MobiDB-lite"/>
    </source>
</evidence>
<evidence type="ECO:0000256" key="7">
    <source>
        <dbReference type="ARBA" id="ARBA00023163"/>
    </source>
</evidence>
<dbReference type="Pfam" id="PF07690">
    <property type="entry name" value="MFS_1"/>
    <property type="match status" value="1"/>
</dbReference>
<dbReference type="InterPro" id="IPR008397">
    <property type="entry name" value="Alginate_lyase_dom"/>
</dbReference>
<evidence type="ECO:0000256" key="5">
    <source>
        <dbReference type="ARBA" id="ARBA00023015"/>
    </source>
</evidence>
<dbReference type="SUPFAM" id="SSF57701">
    <property type="entry name" value="Zn2/Cys6 DNA-binding domain"/>
    <property type="match status" value="1"/>
</dbReference>
<dbReference type="GO" id="GO:0043565">
    <property type="term" value="F:sequence-specific DNA binding"/>
    <property type="evidence" value="ECO:0007669"/>
    <property type="project" value="TreeGrafter"/>
</dbReference>
<sequence length="1646" mass="183293">MAAGLAARGDSALSPDTLINPRRRPSDTDDSIPSKRPRRVSDSPVKPSNGPRQKITRACDHCKEKKTRCTGTLPCVRCMRLDLPCQYNAAYSRGLPPEPLPAPPSIADGHAYSPGAKRGPQTDGSLGHRRSSSARQSPRVPVGSAQQSKARNEVSQRNSPDPAVTDFEGNYLGPASGVSFLNRVWRRLHQDEVHAIPDGLENESSPRNTSVFMFGDKPYSDYREVTFSLPPFDKAQELVSIYFDFSMVTYRFLHRGIVGEWLCQVYLNNISSANPPTGPMVVRTAIILMIFAVGTLYEEQKPDRSVDGWCRSEQWYAASKYMTSLESGPPRLETVQARLGQCLYLLSTSRANECWYSFGTALQLVTALGLHRKFPGRLPKCGNTYLDRELRKRLLWSAYMLDRYLSVMFGRPRLLHDEDIDQDLPDEINDEDMLQEDPERRTGSADCMMIASILHFKLGRILGDISRQLYTVNPSSRSPPLETAARLTSRLEEWKATAPPLFNGVRATSLIPPLCRQSQVLQLAYSHAVIHATRSFLLNDMSDLRRRPSTPHPVASNLVHKCVEAAQEVMELVDGLAKQSILIHSFWFTHYVCFCAITVVYIYIIQQHRETNPRTSSPGTGDVSLCSLFRLAETCQQHLAEATRKNCPSRRYSIILEELRKEVHQQIGPDADCLVDSSEQQRLKPATRRDELPMEAQQIGLNNIYSPISLNSSVAYSGSLQPAADLAVQSFEPDSDIGFIENLEGSVWWTQLDSWAFTNLPSDPLTFGFGAKAPIKRVWYRTSLFNACVIGAVGFLAPGLWNAMNSLGAGGEEKPFLVNAANALVFGLMGIFCIFGAPIANRIGLKWALLLGAAGYPVYAAGLYTNNRFGNVWLVLVGAVACGISAGLFWASEGAIAIGYPEPSKRARYLNIWVWWRTLGPIIGNSIVLALNIKNQNKGSVGYSTYIVFIVLQCLAVPVALLLTPPDKVQRADGSPVILRVEDSWKAEFQALWKTCKNRTVILLLPIFWAVYFNEYSGNFETYYFGVRARALIAFLSDWVTILASQVISHWLDWKRVDAKKRLTYGWYWVIIVHVTAYILGWVVQEQYTSAHKKNPDLGTMDYTSPGFAKGAFVLFMWTFAQQTGQNWLYYLVGSMTDNIAELTRLTGVLRGQESFGEAVSYGLNTRDWYGGRVPMAVNTILLGLCVIPTWIVVRNHDMEPTGERELEVDRRPVVDEKGVVDLESGEDRYIGGTVGQRPGQVTDPGPVFSSLAVASTARHGDSSRVFNRDTSSFIHPGLLHTATDFSRIASKVSSNTEPWLTGWYKLTNSSNINLDYTPSPKTIVYRGADGTHTENYPSLYKDIAAAYAMAIYWKVTGNTSYADVVVNILDEWSSTLTEISGTTDMYLAAGIYGYEFANVAEIMRTYSAWPSANLTRFADMMVDVFYPLNHDFLQNHHGAAVDHYWANWDLCNIASVLSIGVLTDNDTMFDEGLTYFKSGAGNGQIEKAIWKLYEVDGESLGQGQEAGRDQGHSMLDFALLGPIAQTAYNQGTDLFEYLDNRILAGAEYVAKYNLGNDVPYTTYNNSDDVNQTVISNSSRGDIRPIWELLYNHYGVLKGLDVTYTKEYRDMVVEDGDGAEGGGGDYGTTSGGYDQLGWGTLMYTLE</sequence>
<feature type="region of interest" description="Disordered" evidence="10">
    <location>
        <begin position="96"/>
        <end position="168"/>
    </location>
</feature>
<evidence type="ECO:0000256" key="6">
    <source>
        <dbReference type="ARBA" id="ARBA00023125"/>
    </source>
</evidence>
<keyword evidence="8" id="KW-0456">Lyase</keyword>
<name>A0A401KKK1_ASPAW</name>
<dbReference type="Gene3D" id="1.20.1250.20">
    <property type="entry name" value="MFS general substrate transporter like domains"/>
    <property type="match status" value="1"/>
</dbReference>
<feature type="domain" description="Zn(2)-C6 fungal-type" evidence="12">
    <location>
        <begin position="58"/>
        <end position="87"/>
    </location>
</feature>
<dbReference type="Pfam" id="PF00172">
    <property type="entry name" value="Zn_clus"/>
    <property type="match status" value="1"/>
</dbReference>
<evidence type="ECO:0000313" key="14">
    <source>
        <dbReference type="Proteomes" id="UP000286921"/>
    </source>
</evidence>
<feature type="compositionally biased region" description="Polar residues" evidence="10">
    <location>
        <begin position="144"/>
        <end position="159"/>
    </location>
</feature>
<evidence type="ECO:0000256" key="8">
    <source>
        <dbReference type="ARBA" id="ARBA00023239"/>
    </source>
</evidence>
<evidence type="ECO:0000259" key="12">
    <source>
        <dbReference type="PROSITE" id="PS50048"/>
    </source>
</evidence>
<feature type="transmembrane region" description="Helical" evidence="11">
    <location>
        <begin position="871"/>
        <end position="891"/>
    </location>
</feature>
<dbReference type="PROSITE" id="PS00463">
    <property type="entry name" value="ZN2_CY6_FUNGAL_1"/>
    <property type="match status" value="1"/>
</dbReference>
<feature type="region of interest" description="Disordered" evidence="10">
    <location>
        <begin position="1"/>
        <end position="54"/>
    </location>
</feature>
<dbReference type="Pfam" id="PF05426">
    <property type="entry name" value="Alginate_lyase"/>
    <property type="match status" value="1"/>
</dbReference>
<feature type="transmembrane region" description="Helical" evidence="11">
    <location>
        <begin position="1103"/>
        <end position="1121"/>
    </location>
</feature>
<dbReference type="InterPro" id="IPR007219">
    <property type="entry name" value="XnlR_reg_dom"/>
</dbReference>
<feature type="transmembrane region" description="Helical" evidence="11">
    <location>
        <begin position="943"/>
        <end position="963"/>
    </location>
</feature>
<keyword evidence="5" id="KW-0805">Transcription regulation</keyword>
<dbReference type="GO" id="GO:0005634">
    <property type="term" value="C:nucleus"/>
    <property type="evidence" value="ECO:0007669"/>
    <property type="project" value="UniProtKB-SubCell"/>
</dbReference>
<evidence type="ECO:0000256" key="3">
    <source>
        <dbReference type="ARBA" id="ARBA00022723"/>
    </source>
</evidence>
<dbReference type="GO" id="GO:0006351">
    <property type="term" value="P:DNA-templated transcription"/>
    <property type="evidence" value="ECO:0007669"/>
    <property type="project" value="InterPro"/>
</dbReference>
<dbReference type="SMART" id="SM00066">
    <property type="entry name" value="GAL4"/>
    <property type="match status" value="1"/>
</dbReference>
<dbReference type="InterPro" id="IPR011701">
    <property type="entry name" value="MFS"/>
</dbReference>
<dbReference type="InterPro" id="IPR051711">
    <property type="entry name" value="Stress_Response_Reg"/>
</dbReference>
<evidence type="ECO:0000256" key="9">
    <source>
        <dbReference type="ARBA" id="ARBA00023242"/>
    </source>
</evidence>
<keyword evidence="9" id="KW-0539">Nucleus</keyword>
<dbReference type="InterPro" id="IPR001138">
    <property type="entry name" value="Zn2Cys6_DnaBD"/>
</dbReference>
<comment type="subcellular location">
    <subcellularLocation>
        <location evidence="2">Membrane</location>
        <topology evidence="2">Multi-pass membrane protein</topology>
    </subcellularLocation>
    <subcellularLocation>
        <location evidence="1">Nucleus</location>
    </subcellularLocation>
</comment>
<dbReference type="Proteomes" id="UP000286921">
    <property type="component" value="Unassembled WGS sequence"/>
</dbReference>
<feature type="transmembrane region" description="Helical" evidence="11">
    <location>
        <begin position="1032"/>
        <end position="1052"/>
    </location>
</feature>
<feature type="transmembrane region" description="Helical" evidence="11">
    <location>
        <begin position="847"/>
        <end position="865"/>
    </location>
</feature>
<dbReference type="GO" id="GO:0000981">
    <property type="term" value="F:DNA-binding transcription factor activity, RNA polymerase II-specific"/>
    <property type="evidence" value="ECO:0007669"/>
    <property type="project" value="InterPro"/>
</dbReference>
<evidence type="ECO:0000256" key="1">
    <source>
        <dbReference type="ARBA" id="ARBA00004123"/>
    </source>
</evidence>
<dbReference type="InterPro" id="IPR036864">
    <property type="entry name" value="Zn2-C6_fun-type_DNA-bd_sf"/>
</dbReference>
<dbReference type="SMART" id="SM00906">
    <property type="entry name" value="Fungal_trans"/>
    <property type="match status" value="1"/>
</dbReference>
<feature type="transmembrane region" description="Helical" evidence="11">
    <location>
        <begin position="1176"/>
        <end position="1194"/>
    </location>
</feature>
<feature type="transmembrane region" description="Helical" evidence="11">
    <location>
        <begin position="784"/>
        <end position="804"/>
    </location>
</feature>
<dbReference type="Gene3D" id="4.10.240.10">
    <property type="entry name" value="Zn(2)-C6 fungal-type DNA-binding domain"/>
    <property type="match status" value="1"/>
</dbReference>
<dbReference type="GO" id="GO:0042597">
    <property type="term" value="C:periplasmic space"/>
    <property type="evidence" value="ECO:0007669"/>
    <property type="project" value="InterPro"/>
</dbReference>
<organism evidence="13 14">
    <name type="scientific">Aspergillus awamori</name>
    <name type="common">Black koji mold</name>
    <dbReference type="NCBI Taxonomy" id="105351"/>
    <lineage>
        <taxon>Eukaryota</taxon>
        <taxon>Fungi</taxon>
        <taxon>Dikarya</taxon>
        <taxon>Ascomycota</taxon>
        <taxon>Pezizomycotina</taxon>
        <taxon>Eurotiomycetes</taxon>
        <taxon>Eurotiomycetidae</taxon>
        <taxon>Eurotiales</taxon>
        <taxon>Aspergillaceae</taxon>
        <taxon>Aspergillus</taxon>
    </lineage>
</organism>
<keyword evidence="11" id="KW-1133">Transmembrane helix</keyword>
<keyword evidence="4" id="KW-0732">Signal</keyword>
<accession>A0A401KKK1</accession>
<evidence type="ECO:0000256" key="2">
    <source>
        <dbReference type="ARBA" id="ARBA00004141"/>
    </source>
</evidence>
<feature type="transmembrane region" description="Helical" evidence="11">
    <location>
        <begin position="816"/>
        <end position="835"/>
    </location>
</feature>
<keyword evidence="6" id="KW-0238">DNA-binding</keyword>
<keyword evidence="3" id="KW-0479">Metal-binding</keyword>
<dbReference type="PANTHER" id="PTHR47540:SF3">
    <property type="entry name" value="ZN(II)2CYS6 TRANSCRIPTION FACTOR (EUROFUNG)"/>
    <property type="match status" value="1"/>
</dbReference>
<dbReference type="PROSITE" id="PS50048">
    <property type="entry name" value="ZN2_CY6_FUNGAL_2"/>
    <property type="match status" value="1"/>
</dbReference>
<keyword evidence="14" id="KW-1185">Reference proteome</keyword>
<dbReference type="InterPro" id="IPR036259">
    <property type="entry name" value="MFS_trans_sf"/>
</dbReference>
<keyword evidence="7" id="KW-0804">Transcription</keyword>
<dbReference type="GO" id="GO:0016020">
    <property type="term" value="C:membrane"/>
    <property type="evidence" value="ECO:0007669"/>
    <property type="project" value="UniProtKB-SubCell"/>
</dbReference>
<dbReference type="GO" id="GO:0016829">
    <property type="term" value="F:lyase activity"/>
    <property type="evidence" value="ECO:0007669"/>
    <property type="project" value="UniProtKB-KW"/>
</dbReference>
<protein>
    <submittedName>
        <fullName evidence="13">UNC93-like protein C922.05c</fullName>
    </submittedName>
</protein>
<dbReference type="InterPro" id="IPR008929">
    <property type="entry name" value="Chondroitin_lyas"/>
</dbReference>
<dbReference type="EMBL" id="BDHI01000002">
    <property type="protein sequence ID" value="GCB19854.1"/>
    <property type="molecule type" value="Genomic_DNA"/>
</dbReference>
<feature type="transmembrane region" description="Helical" evidence="11">
    <location>
        <begin position="1064"/>
        <end position="1083"/>
    </location>
</feature>
<comment type="caution">
    <text evidence="13">The sequence shown here is derived from an EMBL/GenBank/DDBJ whole genome shotgun (WGS) entry which is preliminary data.</text>
</comment>
<dbReference type="GO" id="GO:0045944">
    <property type="term" value="P:positive regulation of transcription by RNA polymerase II"/>
    <property type="evidence" value="ECO:0007669"/>
    <property type="project" value="TreeGrafter"/>
</dbReference>
<dbReference type="SUPFAM" id="SSF48230">
    <property type="entry name" value="Chondroitin AC/alginate lyase"/>
    <property type="match status" value="1"/>
</dbReference>
<reference evidence="13 14" key="1">
    <citation type="submission" date="2016-09" db="EMBL/GenBank/DDBJ databases">
        <title>Aspergillus awamori IFM 58123T.</title>
        <authorList>
            <person name="Kusuya Y."/>
            <person name="Shimizu M."/>
            <person name="Takahashi H."/>
            <person name="Yaguchi T."/>
        </authorList>
    </citation>
    <scope>NUCLEOTIDE SEQUENCE [LARGE SCALE GENOMIC DNA]</scope>
    <source>
        <strain evidence="13 14">IFM 58123</strain>
    </source>
</reference>
<dbReference type="GO" id="GO:0022857">
    <property type="term" value="F:transmembrane transporter activity"/>
    <property type="evidence" value="ECO:0007669"/>
    <property type="project" value="InterPro"/>
</dbReference>
<dbReference type="CDD" id="cd12148">
    <property type="entry name" value="fungal_TF_MHR"/>
    <property type="match status" value="1"/>
</dbReference>
<proteinExistence type="predicted"/>
<feature type="transmembrane region" description="Helical" evidence="11">
    <location>
        <begin position="996"/>
        <end position="1012"/>
    </location>
</feature>
<evidence type="ECO:0000256" key="11">
    <source>
        <dbReference type="SAM" id="Phobius"/>
    </source>
</evidence>
<dbReference type="Pfam" id="PF04082">
    <property type="entry name" value="Fungal_trans"/>
    <property type="match status" value="1"/>
</dbReference>
<keyword evidence="11" id="KW-0812">Transmembrane</keyword>
<feature type="transmembrane region" description="Helical" evidence="11">
    <location>
        <begin position="912"/>
        <end position="931"/>
    </location>
</feature>
<evidence type="ECO:0000313" key="13">
    <source>
        <dbReference type="EMBL" id="GCB19854.1"/>
    </source>
</evidence>
<dbReference type="GO" id="GO:0008270">
    <property type="term" value="F:zinc ion binding"/>
    <property type="evidence" value="ECO:0007669"/>
    <property type="project" value="InterPro"/>
</dbReference>
<dbReference type="PANTHER" id="PTHR47540">
    <property type="entry name" value="THIAMINE REPRESSIBLE GENES REGULATORY PROTEIN THI5"/>
    <property type="match status" value="1"/>
</dbReference>
<gene>
    <name evidence="13" type="ORF">AAWM_02739</name>
</gene>